<evidence type="ECO:0000313" key="1">
    <source>
        <dbReference type="EMBL" id="CBH15696.1"/>
    </source>
</evidence>
<dbReference type="Proteomes" id="UP000002316">
    <property type="component" value="Chromosome 10"/>
</dbReference>
<protein>
    <submittedName>
        <fullName evidence="1">T. brucei spp.-specific protein</fullName>
    </submittedName>
</protein>
<organism evidence="1 2">
    <name type="scientific">Trypanosoma brucei gambiense (strain MHOM/CI/86/DAL972)</name>
    <dbReference type="NCBI Taxonomy" id="679716"/>
    <lineage>
        <taxon>Eukaryota</taxon>
        <taxon>Discoba</taxon>
        <taxon>Euglenozoa</taxon>
        <taxon>Kinetoplastea</taxon>
        <taxon>Metakinetoplastina</taxon>
        <taxon>Trypanosomatida</taxon>
        <taxon>Trypanosomatidae</taxon>
        <taxon>Trypanosoma</taxon>
    </lineage>
</organism>
<evidence type="ECO:0000313" key="2">
    <source>
        <dbReference type="Proteomes" id="UP000002316"/>
    </source>
</evidence>
<dbReference type="RefSeq" id="XP_011777960.1">
    <property type="nucleotide sequence ID" value="XM_011779658.1"/>
</dbReference>
<accession>D0A352</accession>
<dbReference type="AlphaFoldDB" id="D0A352"/>
<proteinExistence type="predicted"/>
<dbReference type="KEGG" id="tbg:TbgDal_X7850"/>
<reference evidence="2" key="1">
    <citation type="journal article" date="2010" name="PLoS Negl. Trop. Dis.">
        <title>The genome sequence of Trypanosoma brucei gambiense, causative agent of chronic human african trypanosomiasis.</title>
        <authorList>
            <person name="Jackson A.P."/>
            <person name="Sanders M."/>
            <person name="Berry A."/>
            <person name="McQuillan J."/>
            <person name="Aslett M.A."/>
            <person name="Quail M.A."/>
            <person name="Chukualim B."/>
            <person name="Capewell P."/>
            <person name="MacLeod A."/>
            <person name="Melville S.E."/>
            <person name="Gibson W."/>
            <person name="Barry J.D."/>
            <person name="Berriman M."/>
            <person name="Hertz-Fowler C."/>
        </authorList>
    </citation>
    <scope>NUCLEOTIDE SEQUENCE [LARGE SCALE GENOMIC DNA]</scope>
    <source>
        <strain evidence="2">MHOM/CI/86/DAL972</strain>
    </source>
</reference>
<name>D0A352_TRYB9</name>
<gene>
    <name evidence="1" type="ORF">TbgDal_X7850</name>
</gene>
<sequence>MGAPEGPSTEGTPVAAAFAGDPPAMMLSMHFASVGCDTVWHGGGGGGRRCIGMGCAPLVSGLRASVQKISEQGARGCSKGSCRTRLRSTGPCCVESFFFFWTVWGVGGSCCDSRLAAIVSLLPLQWQVCGLTCFLSGVIICRRGGTGYITTRGLIVCWRHTRVYQHVVGWCGSNLTQPLKVLSHHARQRVLNRSRCIPAHMGGDVVFVLLLREATCSCIKKRKKTYKGRFQ</sequence>
<dbReference type="EMBL" id="FN554973">
    <property type="protein sequence ID" value="CBH15696.1"/>
    <property type="molecule type" value="Genomic_DNA"/>
</dbReference>
<dbReference type="GeneID" id="23865895"/>
<dbReference type="VEuPathDB" id="TriTrypDB:Tbg972.10.7850"/>